<keyword evidence="2" id="KW-0731">Sigma factor</keyword>
<evidence type="ECO:0000256" key="1">
    <source>
        <dbReference type="ARBA" id="ARBA00023015"/>
    </source>
</evidence>
<sequence>MKSSYTVMNREDSLNQSVAYKSTTKNPKFDLSSDNQYYLEIGRYKTLSREESIELFRRYKNGEHNLKEELFNYNAKLVSRIAVIYKHKNPDIEYLELIQEGNIGMLRAIEDYNPELGYSFSTYADWWIRSEIIRFIFKKRSGIFKLPNSVINYNNRYMEIEEEFLTTKNRLPSVEEVANILNEPIENVKRHNNIYRNQIAVSLDTSKHDEAQTLHGCLGANDSTFNNLNEVLLEELDYEIWKIFNKVLNPRQKIVLNYAFGIEDGRMYHYKEIAKVLNRSTERISQLKNEAIDALRNCKYKDKIFTLLNEKIELMGNVKK</sequence>
<dbReference type="AlphaFoldDB" id="A0AA44TCE5"/>
<keyword evidence="1" id="KW-0805">Transcription regulation</keyword>
<dbReference type="Gene3D" id="1.10.601.10">
    <property type="entry name" value="RNA Polymerase Primary Sigma Factor"/>
    <property type="match status" value="1"/>
</dbReference>
<evidence type="ECO:0000313" key="9">
    <source>
        <dbReference type="Proteomes" id="UP000226357"/>
    </source>
</evidence>
<dbReference type="PANTHER" id="PTHR30603:SF60">
    <property type="entry name" value="RNA POLYMERASE SIGMA FACTOR RPOD"/>
    <property type="match status" value="1"/>
</dbReference>
<name>A0AA44TCE5_BACCE</name>
<accession>A0AA44TCE5</accession>
<protein>
    <submittedName>
        <fullName evidence="8">RNA polymerase subunit sigma-70</fullName>
    </submittedName>
</protein>
<dbReference type="InterPro" id="IPR013324">
    <property type="entry name" value="RNA_pol_sigma_r3/r4-like"/>
</dbReference>
<dbReference type="NCBIfam" id="TIGR02937">
    <property type="entry name" value="sigma70-ECF"/>
    <property type="match status" value="1"/>
</dbReference>
<evidence type="ECO:0000256" key="5">
    <source>
        <dbReference type="SAM" id="Coils"/>
    </source>
</evidence>
<evidence type="ECO:0000259" key="6">
    <source>
        <dbReference type="Pfam" id="PF04542"/>
    </source>
</evidence>
<keyword evidence="3" id="KW-0238">DNA-binding</keyword>
<evidence type="ECO:0000256" key="4">
    <source>
        <dbReference type="ARBA" id="ARBA00023163"/>
    </source>
</evidence>
<dbReference type="GO" id="GO:0016987">
    <property type="term" value="F:sigma factor activity"/>
    <property type="evidence" value="ECO:0007669"/>
    <property type="project" value="UniProtKB-KW"/>
</dbReference>
<organism evidence="8 9">
    <name type="scientific">Bacillus cereus</name>
    <dbReference type="NCBI Taxonomy" id="1396"/>
    <lineage>
        <taxon>Bacteria</taxon>
        <taxon>Bacillati</taxon>
        <taxon>Bacillota</taxon>
        <taxon>Bacilli</taxon>
        <taxon>Bacillales</taxon>
        <taxon>Bacillaceae</taxon>
        <taxon>Bacillus</taxon>
        <taxon>Bacillus cereus group</taxon>
    </lineage>
</organism>
<proteinExistence type="predicted"/>
<dbReference type="SUPFAM" id="SSF88659">
    <property type="entry name" value="Sigma3 and sigma4 domains of RNA polymerase sigma factors"/>
    <property type="match status" value="2"/>
</dbReference>
<keyword evidence="4" id="KW-0804">Transcription</keyword>
<dbReference type="GO" id="GO:0006352">
    <property type="term" value="P:DNA-templated transcription initiation"/>
    <property type="evidence" value="ECO:0007669"/>
    <property type="project" value="InterPro"/>
</dbReference>
<dbReference type="InterPro" id="IPR007630">
    <property type="entry name" value="RNA_pol_sigma70_r4"/>
</dbReference>
<comment type="caution">
    <text evidence="8">The sequence shown here is derived from an EMBL/GenBank/DDBJ whole genome shotgun (WGS) entry which is preliminary data.</text>
</comment>
<keyword evidence="5" id="KW-0175">Coiled coil</keyword>
<dbReference type="GO" id="GO:0003677">
    <property type="term" value="F:DNA binding"/>
    <property type="evidence" value="ECO:0007669"/>
    <property type="project" value="UniProtKB-KW"/>
</dbReference>
<feature type="domain" description="RNA polymerase sigma-70 region 4" evidence="7">
    <location>
        <begin position="247"/>
        <end position="297"/>
    </location>
</feature>
<evidence type="ECO:0000313" key="8">
    <source>
        <dbReference type="EMBL" id="PFR89498.1"/>
    </source>
</evidence>
<dbReference type="Gene3D" id="1.20.140.160">
    <property type="match status" value="1"/>
</dbReference>
<feature type="domain" description="RNA polymerase sigma-70 region 2" evidence="6">
    <location>
        <begin position="70"/>
        <end position="140"/>
    </location>
</feature>
<evidence type="ECO:0000256" key="2">
    <source>
        <dbReference type="ARBA" id="ARBA00023082"/>
    </source>
</evidence>
<dbReference type="Proteomes" id="UP000226357">
    <property type="component" value="Unassembled WGS sequence"/>
</dbReference>
<dbReference type="InterPro" id="IPR013325">
    <property type="entry name" value="RNA_pol_sigma_r2"/>
</dbReference>
<dbReference type="EMBL" id="NVBO01000314">
    <property type="protein sequence ID" value="PFR89498.1"/>
    <property type="molecule type" value="Genomic_DNA"/>
</dbReference>
<evidence type="ECO:0000256" key="3">
    <source>
        <dbReference type="ARBA" id="ARBA00023125"/>
    </source>
</evidence>
<reference evidence="8 9" key="1">
    <citation type="submission" date="2017-09" db="EMBL/GenBank/DDBJ databases">
        <title>Large-scale bioinformatics analysis of Bacillus genomes uncovers conserved roles of natural products in bacterial physiology.</title>
        <authorList>
            <consortium name="Agbiome Team Llc"/>
            <person name="Bleich R.M."/>
            <person name="Grubbs K.J."/>
            <person name="Santa Maria K.C."/>
            <person name="Allen S.E."/>
            <person name="Farag S."/>
            <person name="Shank E.A."/>
            <person name="Bowers A."/>
        </authorList>
    </citation>
    <scope>NUCLEOTIDE SEQUENCE [LARGE SCALE GENOMIC DNA]</scope>
    <source>
        <strain evidence="8 9">AFS067272</strain>
    </source>
</reference>
<dbReference type="RefSeq" id="WP_098523658.1">
    <property type="nucleotide sequence ID" value="NZ_NUYJ01000122.1"/>
</dbReference>
<dbReference type="InterPro" id="IPR050239">
    <property type="entry name" value="Sigma-70_RNA_pol_init_factors"/>
</dbReference>
<dbReference type="Pfam" id="PF04545">
    <property type="entry name" value="Sigma70_r4"/>
    <property type="match status" value="1"/>
</dbReference>
<dbReference type="SUPFAM" id="SSF88946">
    <property type="entry name" value="Sigma2 domain of RNA polymerase sigma factors"/>
    <property type="match status" value="1"/>
</dbReference>
<feature type="coiled-coil region" evidence="5">
    <location>
        <begin position="270"/>
        <end position="297"/>
    </location>
</feature>
<dbReference type="PRINTS" id="PR00046">
    <property type="entry name" value="SIGMA70FCT"/>
</dbReference>
<dbReference type="PANTHER" id="PTHR30603">
    <property type="entry name" value="RNA POLYMERASE SIGMA FACTOR RPO"/>
    <property type="match status" value="1"/>
</dbReference>
<evidence type="ECO:0000259" key="7">
    <source>
        <dbReference type="Pfam" id="PF04545"/>
    </source>
</evidence>
<dbReference type="InterPro" id="IPR007627">
    <property type="entry name" value="RNA_pol_sigma70_r2"/>
</dbReference>
<dbReference type="Pfam" id="PF04542">
    <property type="entry name" value="Sigma70_r2"/>
    <property type="match status" value="1"/>
</dbReference>
<dbReference type="InterPro" id="IPR000943">
    <property type="entry name" value="RNA_pol_sigma70"/>
</dbReference>
<dbReference type="InterPro" id="IPR014284">
    <property type="entry name" value="RNA_pol_sigma-70_dom"/>
</dbReference>
<gene>
    <name evidence="8" type="ORF">COK38_24310</name>
</gene>